<evidence type="ECO:0000256" key="1">
    <source>
        <dbReference type="SAM" id="MobiDB-lite"/>
    </source>
</evidence>
<accession>A0A4U7ASN1</accession>
<dbReference type="InterPro" id="IPR038843">
    <property type="entry name" value="Sed1/Spi1"/>
</dbReference>
<feature type="region of interest" description="Disordered" evidence="1">
    <location>
        <begin position="83"/>
        <end position="147"/>
    </location>
</feature>
<dbReference type="EMBL" id="PTQR01000102">
    <property type="protein sequence ID" value="TKX20075.1"/>
    <property type="molecule type" value="Genomic_DNA"/>
</dbReference>
<proteinExistence type="predicted"/>
<gene>
    <name evidence="3" type="ORF">C1H76_7757</name>
</gene>
<keyword evidence="2" id="KW-0732">Signal</keyword>
<name>A0A4U7ASN1_9PEZI</name>
<dbReference type="PANTHER" id="PTHR35523">
    <property type="entry name" value="CELL WALL PROTEIN SED1"/>
    <property type="match status" value="1"/>
</dbReference>
<dbReference type="GO" id="GO:0005199">
    <property type="term" value="F:structural constituent of cell wall"/>
    <property type="evidence" value="ECO:0007669"/>
    <property type="project" value="InterPro"/>
</dbReference>
<evidence type="ECO:0008006" key="5">
    <source>
        <dbReference type="Google" id="ProtNLM"/>
    </source>
</evidence>
<dbReference type="Proteomes" id="UP000308133">
    <property type="component" value="Unassembled WGS sequence"/>
</dbReference>
<organism evidence="3 4">
    <name type="scientific">Elsinoe australis</name>
    <dbReference type="NCBI Taxonomy" id="40998"/>
    <lineage>
        <taxon>Eukaryota</taxon>
        <taxon>Fungi</taxon>
        <taxon>Dikarya</taxon>
        <taxon>Ascomycota</taxon>
        <taxon>Pezizomycotina</taxon>
        <taxon>Dothideomycetes</taxon>
        <taxon>Dothideomycetidae</taxon>
        <taxon>Myriangiales</taxon>
        <taxon>Elsinoaceae</taxon>
        <taxon>Elsinoe</taxon>
    </lineage>
</organism>
<feature type="signal peptide" evidence="2">
    <location>
        <begin position="1"/>
        <end position="17"/>
    </location>
</feature>
<dbReference type="AlphaFoldDB" id="A0A4U7ASN1"/>
<dbReference type="GO" id="GO:0009277">
    <property type="term" value="C:fungal-type cell wall"/>
    <property type="evidence" value="ECO:0007669"/>
    <property type="project" value="TreeGrafter"/>
</dbReference>
<feature type="chain" id="PRO_5020238893" description="Cell wall protein SED1" evidence="2">
    <location>
        <begin position="18"/>
        <end position="203"/>
    </location>
</feature>
<reference evidence="3 4" key="1">
    <citation type="submission" date="2018-02" db="EMBL/GenBank/DDBJ databases">
        <title>Draft genome sequences of Elsinoe sp., causing black scab on jojoba.</title>
        <authorList>
            <person name="Stodart B."/>
            <person name="Jeffress S."/>
            <person name="Ash G."/>
            <person name="Arun Chinnappa K."/>
        </authorList>
    </citation>
    <scope>NUCLEOTIDE SEQUENCE [LARGE SCALE GENOMIC DNA]</scope>
    <source>
        <strain evidence="3 4">Hillstone_2</strain>
    </source>
</reference>
<evidence type="ECO:0000256" key="2">
    <source>
        <dbReference type="SAM" id="SignalP"/>
    </source>
</evidence>
<comment type="caution">
    <text evidence="3">The sequence shown here is derived from an EMBL/GenBank/DDBJ whole genome shotgun (WGS) entry which is preliminary data.</text>
</comment>
<sequence>MRFTIAATAALVAGASATYKRPSTNDTTYVTEVVSKYTTYCPEATEISHNGVTYTVTSATTLTIEDCPCTVTKPAPSTTAAATTSAAATPSAYPTTSSAVTANPVPSSSSLSSYSAPATSSAATPSAYPTTSAATTANPVPSSSASAVYPTTAAPVPSYPAGNSTKPVGTGSVTANPPAYTGAAGKVQAAGLAAIFGLAALAL</sequence>
<evidence type="ECO:0000313" key="3">
    <source>
        <dbReference type="EMBL" id="TKX20075.1"/>
    </source>
</evidence>
<evidence type="ECO:0000313" key="4">
    <source>
        <dbReference type="Proteomes" id="UP000308133"/>
    </source>
</evidence>
<protein>
    <recommendedName>
        <fullName evidence="5">Cell wall protein SED1</fullName>
    </recommendedName>
</protein>
<dbReference type="PANTHER" id="PTHR35523:SF1">
    <property type="entry name" value="CELL WALL PROTEIN SED1"/>
    <property type="match status" value="1"/>
</dbReference>
<dbReference type="GO" id="GO:0031505">
    <property type="term" value="P:fungal-type cell wall organization"/>
    <property type="evidence" value="ECO:0007669"/>
    <property type="project" value="InterPro"/>
</dbReference>